<evidence type="ECO:0000313" key="5">
    <source>
        <dbReference type="Proteomes" id="UP000663870"/>
    </source>
</evidence>
<gene>
    <name evidence="3" type="ORF">JXQ802_LOCUS57754</name>
    <name evidence="2" type="ORF">PYM288_LOCUS41148</name>
</gene>
<dbReference type="EMBL" id="CAJNOL010015542">
    <property type="protein sequence ID" value="CAF1672074.1"/>
    <property type="molecule type" value="Genomic_DNA"/>
</dbReference>
<dbReference type="Proteomes" id="UP000663854">
    <property type="component" value="Unassembled WGS sequence"/>
</dbReference>
<organism evidence="2 4">
    <name type="scientific">Rotaria sordida</name>
    <dbReference type="NCBI Taxonomy" id="392033"/>
    <lineage>
        <taxon>Eukaryota</taxon>
        <taxon>Metazoa</taxon>
        <taxon>Spiralia</taxon>
        <taxon>Gnathifera</taxon>
        <taxon>Rotifera</taxon>
        <taxon>Eurotatoria</taxon>
        <taxon>Bdelloidea</taxon>
        <taxon>Philodinida</taxon>
        <taxon>Philodinidae</taxon>
        <taxon>Rotaria</taxon>
    </lineage>
</organism>
<evidence type="ECO:0000313" key="2">
    <source>
        <dbReference type="EMBL" id="CAF1547899.1"/>
    </source>
</evidence>
<dbReference type="EMBL" id="CAJNOH010013646">
    <property type="protein sequence ID" value="CAF1547899.1"/>
    <property type="molecule type" value="Genomic_DNA"/>
</dbReference>
<sequence>KDKMIKNSTLKNNVTTIVETSLTNYEINGAIIYIVIVLLWYSAGIVFMLGMQMSTRSEETEDSVKRRTRTFIRNINDHNNKKEILEELVDKENRDRLWAIYLGTTGDSKDCLTHAETVRIRNIKKQLATIKRNHHLTYDTLLPSTYEMHCVRSRSEIRPDTFQSSSGTTCFHRRRSSLDQQALDRLKELTNQPKLYDQLPWSIRKLIIRR</sequence>
<protein>
    <submittedName>
        <fullName evidence="2">Uncharacterized protein</fullName>
    </submittedName>
</protein>
<keyword evidence="1" id="KW-1133">Transmembrane helix</keyword>
<proteinExistence type="predicted"/>
<keyword evidence="1" id="KW-0812">Transmembrane</keyword>
<reference evidence="2" key="1">
    <citation type="submission" date="2021-02" db="EMBL/GenBank/DDBJ databases">
        <authorList>
            <person name="Nowell W R."/>
        </authorList>
    </citation>
    <scope>NUCLEOTIDE SEQUENCE</scope>
</reference>
<keyword evidence="1" id="KW-0472">Membrane</keyword>
<keyword evidence="5" id="KW-1185">Reference proteome</keyword>
<evidence type="ECO:0000256" key="1">
    <source>
        <dbReference type="SAM" id="Phobius"/>
    </source>
</evidence>
<dbReference type="AlphaFoldDB" id="A0A815WMK8"/>
<name>A0A815WMK8_9BILA</name>
<feature type="transmembrane region" description="Helical" evidence="1">
    <location>
        <begin position="30"/>
        <end position="49"/>
    </location>
</feature>
<dbReference type="Proteomes" id="UP000663870">
    <property type="component" value="Unassembled WGS sequence"/>
</dbReference>
<evidence type="ECO:0000313" key="3">
    <source>
        <dbReference type="EMBL" id="CAF1672074.1"/>
    </source>
</evidence>
<feature type="non-terminal residue" evidence="2">
    <location>
        <position position="1"/>
    </location>
</feature>
<accession>A0A815WMK8</accession>
<evidence type="ECO:0000313" key="4">
    <source>
        <dbReference type="Proteomes" id="UP000663854"/>
    </source>
</evidence>
<comment type="caution">
    <text evidence="2">The sequence shown here is derived from an EMBL/GenBank/DDBJ whole genome shotgun (WGS) entry which is preliminary data.</text>
</comment>